<feature type="compositionally biased region" description="Low complexity" evidence="1">
    <location>
        <begin position="95"/>
        <end position="106"/>
    </location>
</feature>
<feature type="compositionally biased region" description="Low complexity" evidence="1">
    <location>
        <begin position="261"/>
        <end position="273"/>
    </location>
</feature>
<feature type="region of interest" description="Disordered" evidence="1">
    <location>
        <begin position="663"/>
        <end position="762"/>
    </location>
</feature>
<dbReference type="EMBL" id="JBBJBU010000016">
    <property type="protein sequence ID" value="KAK7202640.1"/>
    <property type="molecule type" value="Genomic_DNA"/>
</dbReference>
<feature type="compositionally biased region" description="Low complexity" evidence="1">
    <location>
        <begin position="421"/>
        <end position="450"/>
    </location>
</feature>
<feature type="region of interest" description="Disordered" evidence="1">
    <location>
        <begin position="26"/>
        <end position="70"/>
    </location>
</feature>
<feature type="region of interest" description="Disordered" evidence="1">
    <location>
        <begin position="516"/>
        <end position="549"/>
    </location>
</feature>
<comment type="caution">
    <text evidence="2">The sequence shown here is derived from an EMBL/GenBank/DDBJ whole genome shotgun (WGS) entry which is preliminary data.</text>
</comment>
<feature type="compositionally biased region" description="Low complexity" evidence="1">
    <location>
        <begin position="522"/>
        <end position="549"/>
    </location>
</feature>
<feature type="compositionally biased region" description="Polar residues" evidence="1">
    <location>
        <begin position="192"/>
        <end position="202"/>
    </location>
</feature>
<feature type="compositionally biased region" description="Acidic residues" evidence="1">
    <location>
        <begin position="205"/>
        <end position="219"/>
    </location>
</feature>
<organism evidence="2 3">
    <name type="scientific">Myxozyma melibiosi</name>
    <dbReference type="NCBI Taxonomy" id="54550"/>
    <lineage>
        <taxon>Eukaryota</taxon>
        <taxon>Fungi</taxon>
        <taxon>Dikarya</taxon>
        <taxon>Ascomycota</taxon>
        <taxon>Saccharomycotina</taxon>
        <taxon>Lipomycetes</taxon>
        <taxon>Lipomycetales</taxon>
        <taxon>Lipomycetaceae</taxon>
        <taxon>Myxozyma</taxon>
    </lineage>
</organism>
<feature type="compositionally biased region" description="Polar residues" evidence="1">
    <location>
        <begin position="701"/>
        <end position="710"/>
    </location>
</feature>
<feature type="compositionally biased region" description="Basic residues" evidence="1">
    <location>
        <begin position="178"/>
        <end position="191"/>
    </location>
</feature>
<dbReference type="Proteomes" id="UP001498771">
    <property type="component" value="Unassembled WGS sequence"/>
</dbReference>
<proteinExistence type="predicted"/>
<feature type="compositionally biased region" description="Low complexity" evidence="1">
    <location>
        <begin position="688"/>
        <end position="700"/>
    </location>
</feature>
<accession>A0ABR1EYJ0</accession>
<reference evidence="2 3" key="1">
    <citation type="submission" date="2024-03" db="EMBL/GenBank/DDBJ databases">
        <title>Genome-scale model development and genomic sequencing of the oleaginous clade Lipomyces.</title>
        <authorList>
            <consortium name="Lawrence Berkeley National Laboratory"/>
            <person name="Czajka J.J."/>
            <person name="Han Y."/>
            <person name="Kim J."/>
            <person name="Mondo S.J."/>
            <person name="Hofstad B.A."/>
            <person name="Robles A."/>
            <person name="Haridas S."/>
            <person name="Riley R."/>
            <person name="LaButti K."/>
            <person name="Pangilinan J."/>
            <person name="Andreopoulos W."/>
            <person name="Lipzen A."/>
            <person name="Yan J."/>
            <person name="Wang M."/>
            <person name="Ng V."/>
            <person name="Grigoriev I.V."/>
            <person name="Spatafora J.W."/>
            <person name="Magnuson J.K."/>
            <person name="Baker S.E."/>
            <person name="Pomraning K.R."/>
        </authorList>
    </citation>
    <scope>NUCLEOTIDE SEQUENCE [LARGE SCALE GENOMIC DNA]</scope>
    <source>
        <strain evidence="2 3">Phaff 52-87</strain>
    </source>
</reference>
<feature type="compositionally biased region" description="Basic and acidic residues" evidence="1">
    <location>
        <begin position="319"/>
        <end position="333"/>
    </location>
</feature>
<name>A0ABR1EYJ0_9ASCO</name>
<evidence type="ECO:0000313" key="2">
    <source>
        <dbReference type="EMBL" id="KAK7202640.1"/>
    </source>
</evidence>
<evidence type="ECO:0000256" key="1">
    <source>
        <dbReference type="SAM" id="MobiDB-lite"/>
    </source>
</evidence>
<gene>
    <name evidence="2" type="ORF">BZA70DRAFT_99896</name>
</gene>
<dbReference type="RefSeq" id="XP_064765673.1">
    <property type="nucleotide sequence ID" value="XM_064915601.1"/>
</dbReference>
<feature type="region of interest" description="Disordered" evidence="1">
    <location>
        <begin position="94"/>
        <end position="116"/>
    </location>
</feature>
<feature type="compositionally biased region" description="Polar residues" evidence="1">
    <location>
        <begin position="674"/>
        <end position="687"/>
    </location>
</feature>
<keyword evidence="3" id="KW-1185">Reference proteome</keyword>
<dbReference type="GeneID" id="90041113"/>
<feature type="compositionally biased region" description="Low complexity" evidence="1">
    <location>
        <begin position="373"/>
        <end position="390"/>
    </location>
</feature>
<feature type="compositionally biased region" description="Polar residues" evidence="1">
    <location>
        <begin position="274"/>
        <end position="292"/>
    </location>
</feature>
<feature type="compositionally biased region" description="Low complexity" evidence="1">
    <location>
        <begin position="664"/>
        <end position="673"/>
    </location>
</feature>
<evidence type="ECO:0000313" key="3">
    <source>
        <dbReference type="Proteomes" id="UP001498771"/>
    </source>
</evidence>
<feature type="region of interest" description="Disordered" evidence="1">
    <location>
        <begin position="244"/>
        <end position="452"/>
    </location>
</feature>
<feature type="compositionally biased region" description="Polar residues" evidence="1">
    <location>
        <begin position="361"/>
        <end position="372"/>
    </location>
</feature>
<protein>
    <submittedName>
        <fullName evidence="2">Uncharacterized protein</fullName>
    </submittedName>
</protein>
<feature type="region of interest" description="Disordered" evidence="1">
    <location>
        <begin position="161"/>
        <end position="226"/>
    </location>
</feature>
<feature type="compositionally biased region" description="Low complexity" evidence="1">
    <location>
        <begin position="713"/>
        <end position="731"/>
    </location>
</feature>
<feature type="compositionally biased region" description="Low complexity" evidence="1">
    <location>
        <begin position="398"/>
        <end position="409"/>
    </location>
</feature>
<sequence>MTRIRHVIRAHVSSGHVDYACPSRCGQGSHAPAPSTTAASTMSSSQAQQQQQQQAGSGAQLKRTSSKHFVVGTHHRNASVGKNLNRLNRLEQMTPPQQSPAAQVPPGFIPPHAGLAGQFGVKSQQLAQQADALRKSKSSDALLRRSASGLALTGRKGSRVNLVAGKRTLSALTPAQPKSRRHKHPDKHSKKSGNTSSTTAKGQSDDEEEEEEEEEEDEIGLSIEVPPRRLSTFAGIERDQKASAAFMSEADSELNRVQQRASSTSAPASGSQSLLASPVNSTKQLDPNNKSALLNAVDEAANTIAKDQQKQQQQQQQQADEKTSLSAELRRGMQDPIPTPTQPDGSVDSNPAIRSRFLVDQQASSAGSSRFNPSQPQPSAAHISASQAAARELTVPHSVLSSSADSNSSTWVPTQHAMHPTTDTTQQTQTEQHTQSQATPPTPGPSATAAYSPRPHLITDAEASAAAAAAAAAAVAAVANTDAFPKMPAGASLADIAAAAAASEGSTHAQQRYMFKQHQHESNSASSTSSPGGASRSGEQQTSSSQLSASALLAAAAGGPAAQRELDSLSKELKNVKRYRDPAVEAIERVRVRVMANSVGLGEPIAGAKMVWSFSAVPGRDSTPEQEEKEAIEFVRAGKAVTSEELGRVLMRMWSGKWKLIDESNSNSNSSNSITGGNVPPNTTAGSATPTNARTNATRPQMTMHQSSPHLSRPPTNGAAGPAGAGTRAGPPGSGLPNTAGVRATNLGTVSAGGGVNPLRRM</sequence>
<feature type="compositionally biased region" description="Low complexity" evidence="1">
    <location>
        <begin position="28"/>
        <end position="60"/>
    </location>
</feature>